<feature type="transmembrane region" description="Helical" evidence="23">
    <location>
        <begin position="366"/>
        <end position="388"/>
    </location>
</feature>
<comment type="catalytic activity">
    <reaction evidence="16">
        <text>L-alanyl-L-lysine(out) = L-alanyl-L-lysine(in)</text>
        <dbReference type="Rhea" id="RHEA:79415"/>
        <dbReference type="ChEBI" id="CHEBI:192470"/>
    </reaction>
</comment>
<sequence>MTSNGDEKAYMDTDSKKEQPYVSAEDISDDPQQQKQEHGLHESDAALANAPWRYKLIALATALMLPVGSHFSGAALGAMKASIKENLMIDNTRYGVLSSAVSIINTVFPIVGGFFIDVCGTVWGTIVVNLMIFTGSLLTAIAANISSFSLMVVGQVVFGIGSGLIVTMQESLLSKWFRTKYLAFAIGMQLSISRLSTFLGTLVSNPIAIRMNDWVWAFWLALTLCAFSIIMNIIYALVLRHLQGNVMSKAEMLKIKAKKTVHVKSVLRFPPYFWLILFIEFVYAAVWTVHQSVATELVQIHFGTTQVIAGYKASISQVVPIVTTPVLGLFMDLFGRRVSVLICSAALFMISCGLLGWTMVEPVVGMILYSFSLAFGPISMITSIGMILPSDYIGTGLGLFKGSNNIGSSILDIVVGLVQDNTYEGTYVGVMIVFLCLAAVGLLVILWLWYTQYKYLGNLLEMSRKQREKRMAEINDKEVMMSKQGIDAMNERTTRWYNYAFLGIFAFFFVAAWVLFFVFSATGNVA</sequence>
<comment type="catalytic activity">
    <reaction evidence="10">
        <text>L-alpha-aminoacyl-L-lysine(out) = L-alpha-aminoacyl-L-lysine(in)</text>
        <dbReference type="Rhea" id="RHEA:79383"/>
        <dbReference type="ChEBI" id="CHEBI:229966"/>
    </reaction>
</comment>
<evidence type="ECO:0000256" key="15">
    <source>
        <dbReference type="ARBA" id="ARBA00044912"/>
    </source>
</evidence>
<feature type="region of interest" description="Disordered" evidence="22">
    <location>
        <begin position="1"/>
        <end position="41"/>
    </location>
</feature>
<reference evidence="25" key="1">
    <citation type="submission" date="2013-08" db="EMBL/GenBank/DDBJ databases">
        <title>Gene expansion shapes genome architecture in the human pathogen Lichtheimia corymbifera: an evolutionary genomics analysis in the ancient terrestrial Mucorales (Mucoromycotina).</title>
        <authorList>
            <person name="Schwartze V.U."/>
            <person name="Winter S."/>
            <person name="Shelest E."/>
            <person name="Marcet-Houben M."/>
            <person name="Horn F."/>
            <person name="Wehner S."/>
            <person name="Hoffmann K."/>
            <person name="Riege K."/>
            <person name="Sammeth M."/>
            <person name="Nowrousian M."/>
            <person name="Valiante V."/>
            <person name="Linde J."/>
            <person name="Jacobsen I.D."/>
            <person name="Marz M."/>
            <person name="Brakhage A.A."/>
            <person name="Gabaldon T."/>
            <person name="Bocker S."/>
            <person name="Voigt K."/>
        </authorList>
    </citation>
    <scope>NUCLEOTIDE SEQUENCE [LARGE SCALE GENOMIC DNA]</scope>
    <source>
        <strain evidence="25">FSU 9682</strain>
    </source>
</reference>
<dbReference type="GO" id="GO:0016020">
    <property type="term" value="C:membrane"/>
    <property type="evidence" value="ECO:0007669"/>
    <property type="project" value="UniProtKB-SubCell"/>
</dbReference>
<dbReference type="Gene3D" id="1.20.1250.20">
    <property type="entry name" value="MFS general substrate transporter like domains"/>
    <property type="match status" value="2"/>
</dbReference>
<comment type="catalytic activity">
    <reaction evidence="11">
        <text>L-aspartyl-L-lysine(out) = L-aspartyl-L-lysine(in)</text>
        <dbReference type="Rhea" id="RHEA:79411"/>
        <dbReference type="ChEBI" id="CHEBI:229953"/>
    </reaction>
</comment>
<dbReference type="PANTHER" id="PTHR23512:SF12">
    <property type="entry name" value="TRANSPORTER, PUTATIVE (AFU_ORTHOLOGUE AFUA_4G00260)-RELATED"/>
    <property type="match status" value="1"/>
</dbReference>
<feature type="transmembrane region" description="Helical" evidence="23">
    <location>
        <begin position="496"/>
        <end position="519"/>
    </location>
</feature>
<comment type="catalytic activity">
    <reaction evidence="14">
        <text>L-arginyl-glycine(out) = L-arginyl-glycine(in)</text>
        <dbReference type="Rhea" id="RHEA:79391"/>
        <dbReference type="ChEBI" id="CHEBI:229955"/>
    </reaction>
</comment>
<dbReference type="Pfam" id="PF07690">
    <property type="entry name" value="MFS_1"/>
    <property type="match status" value="1"/>
</dbReference>
<comment type="catalytic activity">
    <reaction evidence="7">
        <text>L-alpha-aminoacyl-L-arginine(out) = L-alpha-aminoacyl-L-arginine(in)</text>
        <dbReference type="Rhea" id="RHEA:79367"/>
        <dbReference type="ChEBI" id="CHEBI:229968"/>
    </reaction>
</comment>
<comment type="caution">
    <text evidence="25">The sequence shown here is derived from an EMBL/GenBank/DDBJ whole genome shotgun (WGS) entry which is preliminary data.</text>
</comment>
<dbReference type="OrthoDB" id="424834at2759"/>
<gene>
    <name evidence="25" type="ORF">LCOR_05756.1</name>
</gene>
<feature type="transmembrane region" description="Helical" evidence="23">
    <location>
        <begin position="272"/>
        <end position="289"/>
    </location>
</feature>
<dbReference type="PROSITE" id="PS50890">
    <property type="entry name" value="PUA"/>
    <property type="match status" value="1"/>
</dbReference>
<evidence type="ECO:0000256" key="8">
    <source>
        <dbReference type="ARBA" id="ARBA00044884"/>
    </source>
</evidence>
<keyword evidence="2 23" id="KW-0812">Transmembrane</keyword>
<dbReference type="InterPro" id="IPR005829">
    <property type="entry name" value="Sugar_transporter_CS"/>
</dbReference>
<keyword evidence="3 23" id="KW-1133">Transmembrane helix</keyword>
<evidence type="ECO:0000256" key="10">
    <source>
        <dbReference type="ARBA" id="ARBA00044893"/>
    </source>
</evidence>
<dbReference type="InterPro" id="IPR020846">
    <property type="entry name" value="MFS_dom"/>
</dbReference>
<keyword evidence="4 23" id="KW-0472">Membrane</keyword>
<evidence type="ECO:0000256" key="18">
    <source>
        <dbReference type="ARBA" id="ARBA00044985"/>
    </source>
</evidence>
<dbReference type="EMBL" id="CBTN010000023">
    <property type="protein sequence ID" value="CDH54515.1"/>
    <property type="molecule type" value="Genomic_DNA"/>
</dbReference>
<feature type="transmembrane region" description="Helical" evidence="23">
    <location>
        <begin position="427"/>
        <end position="450"/>
    </location>
</feature>
<comment type="catalytic activity">
    <reaction evidence="12">
        <text>L-arginyl-L-alpha-amino acid(out) = L-arginyl-L-alpha-amino acid(in)</text>
        <dbReference type="Rhea" id="RHEA:79371"/>
        <dbReference type="ChEBI" id="CHEBI:84315"/>
    </reaction>
</comment>
<comment type="function">
    <text evidence="20">Lysosomal dipeptide uniporter that selectively exports lysine, arginine or histidine-containing dipeptides with a net positive charge from the lysosome lumen into the cytosol. Could play a role in a specific type of protein O-glycosylation indirectly regulating macrophages migration and tissue invasion. Also essential for liver homeostasis.</text>
</comment>
<dbReference type="STRING" id="1263082.A0A068RXU0"/>
<evidence type="ECO:0000256" key="21">
    <source>
        <dbReference type="ARBA" id="ARBA00046376"/>
    </source>
</evidence>
<evidence type="ECO:0000256" key="11">
    <source>
        <dbReference type="ARBA" id="ARBA00044898"/>
    </source>
</evidence>
<evidence type="ECO:0000256" key="23">
    <source>
        <dbReference type="SAM" id="Phobius"/>
    </source>
</evidence>
<keyword evidence="26" id="KW-1185">Reference proteome</keyword>
<evidence type="ECO:0000256" key="4">
    <source>
        <dbReference type="ARBA" id="ARBA00023136"/>
    </source>
</evidence>
<comment type="subunit">
    <text evidence="21">Homodimer. Interacts with lysosomal protein GLMP (via lumenal domain); the interaction starts while both proteins are still in the endoplasmic reticulum and is required for stabilization of MFSD1 in lysosomes but has no direct effect on its targeting to lysosomes or transporter activity.</text>
</comment>
<dbReference type="InterPro" id="IPR052187">
    <property type="entry name" value="MFSD1"/>
</dbReference>
<feature type="transmembrane region" description="Helical" evidence="23">
    <location>
        <begin position="122"/>
        <end position="143"/>
    </location>
</feature>
<evidence type="ECO:0000256" key="2">
    <source>
        <dbReference type="ARBA" id="ARBA00022692"/>
    </source>
</evidence>
<evidence type="ECO:0000259" key="24">
    <source>
        <dbReference type="PROSITE" id="PS50850"/>
    </source>
</evidence>
<evidence type="ECO:0000256" key="20">
    <source>
        <dbReference type="ARBA" id="ARBA00045709"/>
    </source>
</evidence>
<evidence type="ECO:0000256" key="1">
    <source>
        <dbReference type="ARBA" id="ARBA00004141"/>
    </source>
</evidence>
<protein>
    <recommendedName>
        <fullName evidence="18">Lysosomal dipeptide transporter MFSD1</fullName>
    </recommendedName>
    <alternativeName>
        <fullName evidence="19">Major facilitator superfamily domain-containing protein 1</fullName>
    </alternativeName>
</protein>
<dbReference type="GO" id="GO:0022857">
    <property type="term" value="F:transmembrane transporter activity"/>
    <property type="evidence" value="ECO:0007669"/>
    <property type="project" value="InterPro"/>
</dbReference>
<feature type="transmembrane region" description="Helical" evidence="23">
    <location>
        <begin position="56"/>
        <end position="76"/>
    </location>
</feature>
<evidence type="ECO:0000256" key="9">
    <source>
        <dbReference type="ARBA" id="ARBA00044891"/>
    </source>
</evidence>
<evidence type="ECO:0000256" key="3">
    <source>
        <dbReference type="ARBA" id="ARBA00022989"/>
    </source>
</evidence>
<evidence type="ECO:0000256" key="7">
    <source>
        <dbReference type="ARBA" id="ARBA00044881"/>
    </source>
</evidence>
<comment type="catalytic activity">
    <reaction evidence="8">
        <text>L-alpha-aminoacyl-L-histidine(out) = L-alpha-aminoacyl-L-histidine(in)</text>
        <dbReference type="Rhea" id="RHEA:79375"/>
        <dbReference type="ChEBI" id="CHEBI:229967"/>
    </reaction>
</comment>
<feature type="compositionally biased region" description="Basic and acidic residues" evidence="22">
    <location>
        <begin position="1"/>
        <end position="19"/>
    </location>
</feature>
<proteinExistence type="predicted"/>
<dbReference type="SUPFAM" id="SSF103473">
    <property type="entry name" value="MFS general substrate transporter"/>
    <property type="match status" value="1"/>
</dbReference>
<comment type="subcellular location">
    <subcellularLocation>
        <location evidence="1">Membrane</location>
        <topology evidence="1">Multi-pass membrane protein</topology>
    </subcellularLocation>
</comment>
<evidence type="ECO:0000256" key="17">
    <source>
        <dbReference type="ARBA" id="ARBA00044924"/>
    </source>
</evidence>
<evidence type="ECO:0000256" key="22">
    <source>
        <dbReference type="SAM" id="MobiDB-lite"/>
    </source>
</evidence>
<comment type="catalytic activity">
    <reaction evidence="6">
        <text>L-histidyl-glycine(out) = L-histidyl-glycine(in)</text>
        <dbReference type="Rhea" id="RHEA:79395"/>
        <dbReference type="ChEBI" id="CHEBI:229957"/>
    </reaction>
</comment>
<evidence type="ECO:0000256" key="13">
    <source>
        <dbReference type="ARBA" id="ARBA00044900"/>
    </source>
</evidence>
<feature type="transmembrane region" description="Helical" evidence="23">
    <location>
        <begin position="96"/>
        <end position="116"/>
    </location>
</feature>
<evidence type="ECO:0000256" key="19">
    <source>
        <dbReference type="ARBA" id="ARBA00045018"/>
    </source>
</evidence>
<evidence type="ECO:0000256" key="12">
    <source>
        <dbReference type="ARBA" id="ARBA00044899"/>
    </source>
</evidence>
<comment type="catalytic activity">
    <reaction evidence="17">
        <text>L-lysyl-glycine(out) = L-lysyl-glycine(in)</text>
        <dbReference type="Rhea" id="RHEA:79407"/>
        <dbReference type="ChEBI" id="CHEBI:191202"/>
    </reaction>
</comment>
<name>A0A068RXU0_9FUNG</name>
<dbReference type="InterPro" id="IPR036259">
    <property type="entry name" value="MFS_trans_sf"/>
</dbReference>
<accession>A0A068RXU0</accession>
<comment type="catalytic activity">
    <reaction evidence="5">
        <text>L-lysyl-L-alanine(out) = L-lysyl-L-alanine(in)</text>
        <dbReference type="Rhea" id="RHEA:79399"/>
        <dbReference type="ChEBI" id="CHEBI:229954"/>
    </reaction>
</comment>
<dbReference type="AlphaFoldDB" id="A0A068RXU0"/>
<evidence type="ECO:0000313" key="26">
    <source>
        <dbReference type="Proteomes" id="UP000027586"/>
    </source>
</evidence>
<organism evidence="25 26">
    <name type="scientific">Lichtheimia corymbifera JMRC:FSU:9682</name>
    <dbReference type="NCBI Taxonomy" id="1263082"/>
    <lineage>
        <taxon>Eukaryota</taxon>
        <taxon>Fungi</taxon>
        <taxon>Fungi incertae sedis</taxon>
        <taxon>Mucoromycota</taxon>
        <taxon>Mucoromycotina</taxon>
        <taxon>Mucoromycetes</taxon>
        <taxon>Mucorales</taxon>
        <taxon>Lichtheimiaceae</taxon>
        <taxon>Lichtheimia</taxon>
    </lineage>
</organism>
<evidence type="ECO:0000256" key="6">
    <source>
        <dbReference type="ARBA" id="ARBA00044878"/>
    </source>
</evidence>
<feature type="transmembrane region" description="Helical" evidence="23">
    <location>
        <begin position="338"/>
        <end position="360"/>
    </location>
</feature>
<dbReference type="PANTHER" id="PTHR23512">
    <property type="entry name" value="MAJOR FACILITATOR SUPERFAMILY DOMAIN-CONTAINING PROTEIN 1"/>
    <property type="match status" value="1"/>
</dbReference>
<comment type="catalytic activity">
    <reaction evidence="13">
        <text>L-lysyl-L-lysine(out) = L-lysyl-L-lysine(in)</text>
        <dbReference type="Rhea" id="RHEA:79403"/>
        <dbReference type="ChEBI" id="CHEBI:229956"/>
    </reaction>
</comment>
<feature type="transmembrane region" description="Helical" evidence="23">
    <location>
        <begin position="150"/>
        <end position="169"/>
    </location>
</feature>
<dbReference type="InterPro" id="IPR011701">
    <property type="entry name" value="MFS"/>
</dbReference>
<evidence type="ECO:0000256" key="14">
    <source>
        <dbReference type="ARBA" id="ARBA00044903"/>
    </source>
</evidence>
<dbReference type="PROSITE" id="PS00216">
    <property type="entry name" value="SUGAR_TRANSPORT_1"/>
    <property type="match status" value="1"/>
</dbReference>
<dbReference type="Proteomes" id="UP000027586">
    <property type="component" value="Unassembled WGS sequence"/>
</dbReference>
<comment type="catalytic activity">
    <reaction evidence="15">
        <text>L-histidyl-L-alpha-amino acid(out) = L-histidyl-L-alpha-amino acid(in)</text>
        <dbReference type="Rhea" id="RHEA:79379"/>
        <dbReference type="ChEBI" id="CHEBI:229964"/>
    </reaction>
</comment>
<comment type="catalytic activity">
    <reaction evidence="9">
        <text>L-lysyl-L-alpha-amino acid(out) = L-lysyl-L-alpha-amino acid(in)</text>
        <dbReference type="Rhea" id="RHEA:79387"/>
        <dbReference type="ChEBI" id="CHEBI:229965"/>
    </reaction>
</comment>
<dbReference type="VEuPathDB" id="FungiDB:LCOR_05756.1"/>
<feature type="transmembrane region" description="Helical" evidence="23">
    <location>
        <begin position="215"/>
        <end position="238"/>
    </location>
</feature>
<evidence type="ECO:0000256" key="5">
    <source>
        <dbReference type="ARBA" id="ARBA00044876"/>
    </source>
</evidence>
<feature type="transmembrane region" description="Helical" evidence="23">
    <location>
        <begin position="181"/>
        <end position="203"/>
    </location>
</feature>
<dbReference type="PROSITE" id="PS50850">
    <property type="entry name" value="MFS"/>
    <property type="match status" value="1"/>
</dbReference>
<evidence type="ECO:0000313" key="25">
    <source>
        <dbReference type="EMBL" id="CDH54515.1"/>
    </source>
</evidence>
<feature type="domain" description="Major facilitator superfamily (MFS) profile" evidence="24">
    <location>
        <begin position="58"/>
        <end position="453"/>
    </location>
</feature>
<evidence type="ECO:0000256" key="16">
    <source>
        <dbReference type="ARBA" id="ARBA00044919"/>
    </source>
</evidence>